<dbReference type="InterPro" id="IPR029016">
    <property type="entry name" value="GAF-like_dom_sf"/>
</dbReference>
<dbReference type="Gene3D" id="3.20.20.450">
    <property type="entry name" value="EAL domain"/>
    <property type="match status" value="1"/>
</dbReference>
<evidence type="ECO:0000313" key="7">
    <source>
        <dbReference type="EMBL" id="BBE49794.1"/>
    </source>
</evidence>
<keyword evidence="2" id="KW-0812">Transmembrane</keyword>
<dbReference type="NCBIfam" id="TIGR00254">
    <property type="entry name" value="GGDEF"/>
    <property type="match status" value="1"/>
</dbReference>
<dbReference type="EMBL" id="AP018738">
    <property type="protein sequence ID" value="BBE49794.1"/>
    <property type="molecule type" value="Genomic_DNA"/>
</dbReference>
<dbReference type="PANTHER" id="PTHR44757:SF2">
    <property type="entry name" value="BIOFILM ARCHITECTURE MAINTENANCE PROTEIN MBAA"/>
    <property type="match status" value="1"/>
</dbReference>
<accession>A0A2Z6G8S7</accession>
<dbReference type="CDD" id="cd01948">
    <property type="entry name" value="EAL"/>
    <property type="match status" value="1"/>
</dbReference>
<feature type="domain" description="GGDEF" evidence="6">
    <location>
        <begin position="768"/>
        <end position="900"/>
    </location>
</feature>
<dbReference type="InterPro" id="IPR052155">
    <property type="entry name" value="Biofilm_reg_signaling"/>
</dbReference>
<dbReference type="SUPFAM" id="SSF55073">
    <property type="entry name" value="Nucleotide cyclase"/>
    <property type="match status" value="1"/>
</dbReference>
<dbReference type="InterPro" id="IPR001633">
    <property type="entry name" value="EAL_dom"/>
</dbReference>
<reference evidence="7 8" key="1">
    <citation type="submission" date="2018-06" db="EMBL/GenBank/DDBJ databases">
        <title>OYT1 Genome Sequencing.</title>
        <authorList>
            <person name="Kato S."/>
            <person name="Itoh T."/>
            <person name="Ohkuma M."/>
        </authorList>
    </citation>
    <scope>NUCLEOTIDE SEQUENCE [LARGE SCALE GENOMIC DNA]</scope>
    <source>
        <strain evidence="7 8">OYT1</strain>
    </source>
</reference>
<dbReference type="PROSITE" id="PS50112">
    <property type="entry name" value="PAS"/>
    <property type="match status" value="2"/>
</dbReference>
<dbReference type="InterPro" id="IPR000160">
    <property type="entry name" value="GGDEF_dom"/>
</dbReference>
<dbReference type="AlphaFoldDB" id="A0A2Z6G8S7"/>
<dbReference type="Pfam" id="PF00990">
    <property type="entry name" value="GGDEF"/>
    <property type="match status" value="1"/>
</dbReference>
<dbReference type="InterPro" id="IPR000700">
    <property type="entry name" value="PAS-assoc_C"/>
</dbReference>
<evidence type="ECO:0000313" key="8">
    <source>
        <dbReference type="Proteomes" id="UP000033070"/>
    </source>
</evidence>
<dbReference type="SMART" id="SM00086">
    <property type="entry name" value="PAC"/>
    <property type="match status" value="2"/>
</dbReference>
<dbReference type="PROSITE" id="PS50883">
    <property type="entry name" value="EAL"/>
    <property type="match status" value="1"/>
</dbReference>
<dbReference type="InterPro" id="IPR003018">
    <property type="entry name" value="GAF"/>
</dbReference>
<feature type="transmembrane region" description="Helical" evidence="2">
    <location>
        <begin position="12"/>
        <end position="33"/>
    </location>
</feature>
<dbReference type="SUPFAM" id="SSF55781">
    <property type="entry name" value="GAF domain-like"/>
    <property type="match status" value="1"/>
</dbReference>
<comment type="catalytic activity">
    <reaction evidence="1">
        <text>3',3'-c-di-GMP + H2O = 5'-phosphoguanylyl(3'-&gt;5')guanosine + H(+)</text>
        <dbReference type="Rhea" id="RHEA:24902"/>
        <dbReference type="ChEBI" id="CHEBI:15377"/>
        <dbReference type="ChEBI" id="CHEBI:15378"/>
        <dbReference type="ChEBI" id="CHEBI:58754"/>
        <dbReference type="ChEBI" id="CHEBI:58805"/>
        <dbReference type="EC" id="3.1.4.52"/>
    </reaction>
    <physiologicalReaction direction="left-to-right" evidence="1">
        <dbReference type="Rhea" id="RHEA:24903"/>
    </physiologicalReaction>
</comment>
<dbReference type="Pfam" id="PF13426">
    <property type="entry name" value="PAS_9"/>
    <property type="match status" value="1"/>
</dbReference>
<feature type="domain" description="PAS" evidence="3">
    <location>
        <begin position="611"/>
        <end position="657"/>
    </location>
</feature>
<gene>
    <name evidence="7" type="ORF">OYT1_ch0220</name>
</gene>
<dbReference type="SMART" id="SM00091">
    <property type="entry name" value="PAS"/>
    <property type="match status" value="2"/>
</dbReference>
<evidence type="ECO:0000256" key="2">
    <source>
        <dbReference type="SAM" id="Phobius"/>
    </source>
</evidence>
<feature type="transmembrane region" description="Helical" evidence="2">
    <location>
        <begin position="221"/>
        <end position="238"/>
    </location>
</feature>
<dbReference type="PANTHER" id="PTHR44757">
    <property type="entry name" value="DIGUANYLATE CYCLASE DGCP"/>
    <property type="match status" value="1"/>
</dbReference>
<dbReference type="Pfam" id="PF13185">
    <property type="entry name" value="GAF_2"/>
    <property type="match status" value="1"/>
</dbReference>
<protein>
    <submittedName>
        <fullName evidence="7">Putative signaling protein</fullName>
    </submittedName>
</protein>
<dbReference type="InterPro" id="IPR001610">
    <property type="entry name" value="PAC"/>
</dbReference>
<dbReference type="Gene3D" id="3.30.70.270">
    <property type="match status" value="1"/>
</dbReference>
<dbReference type="PROSITE" id="PS50113">
    <property type="entry name" value="PAC"/>
    <property type="match status" value="2"/>
</dbReference>
<evidence type="ECO:0000259" key="3">
    <source>
        <dbReference type="PROSITE" id="PS50112"/>
    </source>
</evidence>
<dbReference type="InterPro" id="IPR035919">
    <property type="entry name" value="EAL_sf"/>
</dbReference>
<dbReference type="FunFam" id="3.20.20.450:FF:000001">
    <property type="entry name" value="Cyclic di-GMP phosphodiesterase yahA"/>
    <property type="match status" value="1"/>
</dbReference>
<dbReference type="SUPFAM" id="SSF141868">
    <property type="entry name" value="EAL domain-like"/>
    <property type="match status" value="1"/>
</dbReference>
<evidence type="ECO:0000259" key="6">
    <source>
        <dbReference type="PROSITE" id="PS50887"/>
    </source>
</evidence>
<feature type="domain" description="PAC" evidence="4">
    <location>
        <begin position="562"/>
        <end position="614"/>
    </location>
</feature>
<dbReference type="InterPro" id="IPR029787">
    <property type="entry name" value="Nucleotide_cyclase"/>
</dbReference>
<evidence type="ECO:0000256" key="1">
    <source>
        <dbReference type="ARBA" id="ARBA00051114"/>
    </source>
</evidence>
<organism evidence="7 8">
    <name type="scientific">Ferriphaselus amnicola</name>
    <dbReference type="NCBI Taxonomy" id="1188319"/>
    <lineage>
        <taxon>Bacteria</taxon>
        <taxon>Pseudomonadati</taxon>
        <taxon>Pseudomonadota</taxon>
        <taxon>Betaproteobacteria</taxon>
        <taxon>Nitrosomonadales</taxon>
        <taxon>Gallionellaceae</taxon>
        <taxon>Ferriphaselus</taxon>
    </lineage>
</organism>
<dbReference type="SUPFAM" id="SSF55785">
    <property type="entry name" value="PYP-like sensor domain (PAS domain)"/>
    <property type="match status" value="2"/>
</dbReference>
<proteinExistence type="predicted"/>
<dbReference type="InterPro" id="IPR035965">
    <property type="entry name" value="PAS-like_dom_sf"/>
</dbReference>
<dbReference type="CDD" id="cd00130">
    <property type="entry name" value="PAS"/>
    <property type="match status" value="2"/>
</dbReference>
<dbReference type="NCBIfam" id="TIGR00229">
    <property type="entry name" value="sensory_box"/>
    <property type="match status" value="2"/>
</dbReference>
<sequence>MSSENIPTHFSRHLWLTLLACIVFSIGFAKYIAAEKAIDRANDLRFQSHALVDELRQSSDDLTRMVRSYVATGNPIYKQHYQEILDIRDGKRPRPLNYQNVYWDLVMADDRRPSGFGPSITLLDMMRSVNFTGEEFAKLAEAKTSSDALTKIEFAAMQLVESTSPITAANRLKATELVQGVNYHQAKAAIMRPISEAHTLMDIRTTTAVEEADSVAHTIRVILLLCGALLFITLWRTFRALNATLGGSVDMLHKHLAHLGSGDFSAPIRISPGSENSVLAWVAETQTKLNLLEHERTLTESKNRRLTQLYAALSQCNQAIVRCTTQEELFPQICRDAVNFGGMKMAWIGLLDQAEQRVNPAASFGVGSEYVDGIHISVDADSPSGRGPTGTAIREDRPSWCQDFQHDPLTAPWHERAAPYGWQASASLPLHCQDIVVGSFTLYAGELEAFDEAAQNLLVEMALDISFALNRFADTRERLRIEHALRDSEQVSRTTFNQAAVGIARVGLDGAWLEVNQRLCDILGYSKDELMLLTFQDITHPEDLDMDMSQVRDILSGKIETYSMEKRYFHKSGEAIWANLTVTLVREQDGSPKYFISVIEDINPRKLAESKLIKLSLAVEQSPNTIVITDLDANIEYVNANFTKVTGYTLEEAIGQNPRILQSGQTAQSTYDDLWAHLTQGEVWSGELINRRKDGSEYVELAMISPVRQANGQVTNYLAIKEDITDKKLAEAQILQLAHFDQLTGLPNRSFLQERFKYAFSLAERSHESLAVLFLDLDHFKDINDTLGHSIGDQLLKEVAKRLTACLREEDTVSRLGGDEFILVLPGADANGAARVAGKLIESVSQPCEIEQHELTITPSIGIAIYPHDGDDFETLLKNADTAMYRVKEATHNDFRFFTTEMQAHSARTLQLANALRHALSRNELYLLYQPQISMDGHVIGVEALLRWQHPQLGLISPAEFIPVAEDSGQIIQIGEWVMRTAAKQLKAWMDSGLPPMMVAVNLSAAQFRQSNLVELVTSILDETQLPPKLLEIELTEAVAMDDPQAAIAVMDKLHENNIKMSIDDFGTGYSSLNYLKRFKVYKLKIDQSFIRDIPQDAEDKAIVTAIINMASSLGMHTIAEGVETADQLAFLRLQGCSEVQGYYFSKPIPPEQITQFVRNSNRSLAQ</sequence>
<dbReference type="FunFam" id="3.30.70.270:FF:000001">
    <property type="entry name" value="Diguanylate cyclase domain protein"/>
    <property type="match status" value="1"/>
</dbReference>
<dbReference type="SMART" id="SM00052">
    <property type="entry name" value="EAL"/>
    <property type="match status" value="1"/>
</dbReference>
<dbReference type="InterPro" id="IPR013655">
    <property type="entry name" value="PAS_fold_3"/>
</dbReference>
<dbReference type="GO" id="GO:0071732">
    <property type="term" value="P:cellular response to nitric oxide"/>
    <property type="evidence" value="ECO:0007669"/>
    <property type="project" value="UniProtKB-ARBA"/>
</dbReference>
<dbReference type="InterPro" id="IPR043128">
    <property type="entry name" value="Rev_trsase/Diguanyl_cyclase"/>
</dbReference>
<keyword evidence="2" id="KW-0472">Membrane</keyword>
<feature type="domain" description="PAS" evidence="3">
    <location>
        <begin position="488"/>
        <end position="558"/>
    </location>
</feature>
<keyword evidence="2" id="KW-1133">Transmembrane helix</keyword>
<feature type="domain" description="PAC" evidence="4">
    <location>
        <begin position="682"/>
        <end position="736"/>
    </location>
</feature>
<feature type="domain" description="EAL" evidence="5">
    <location>
        <begin position="909"/>
        <end position="1162"/>
    </location>
</feature>
<dbReference type="Gene3D" id="3.30.450.40">
    <property type="match status" value="1"/>
</dbReference>
<dbReference type="Proteomes" id="UP000033070">
    <property type="component" value="Chromosome"/>
</dbReference>
<dbReference type="Gene3D" id="3.30.450.20">
    <property type="entry name" value="PAS domain"/>
    <property type="match status" value="2"/>
</dbReference>
<evidence type="ECO:0000259" key="4">
    <source>
        <dbReference type="PROSITE" id="PS50113"/>
    </source>
</evidence>
<evidence type="ECO:0000259" key="5">
    <source>
        <dbReference type="PROSITE" id="PS50883"/>
    </source>
</evidence>
<dbReference type="KEGG" id="fam:OYT1_ch0220"/>
<dbReference type="InterPro" id="IPR000014">
    <property type="entry name" value="PAS"/>
</dbReference>
<dbReference type="GO" id="GO:0071111">
    <property type="term" value="F:cyclic-guanylate-specific phosphodiesterase activity"/>
    <property type="evidence" value="ECO:0007669"/>
    <property type="project" value="UniProtKB-EC"/>
</dbReference>
<dbReference type="PROSITE" id="PS50887">
    <property type="entry name" value="GGDEF"/>
    <property type="match status" value="1"/>
</dbReference>
<dbReference type="RefSeq" id="WP_084611902.1">
    <property type="nucleotide sequence ID" value="NZ_AP018738.1"/>
</dbReference>
<dbReference type="Pfam" id="PF08447">
    <property type="entry name" value="PAS_3"/>
    <property type="match status" value="1"/>
</dbReference>
<dbReference type="SMART" id="SM00267">
    <property type="entry name" value="GGDEF"/>
    <property type="match status" value="1"/>
</dbReference>
<dbReference type="CDD" id="cd01949">
    <property type="entry name" value="GGDEF"/>
    <property type="match status" value="1"/>
</dbReference>
<keyword evidence="8" id="KW-1185">Reference proteome</keyword>
<dbReference type="Pfam" id="PF00563">
    <property type="entry name" value="EAL"/>
    <property type="match status" value="1"/>
</dbReference>
<dbReference type="SMART" id="SM00065">
    <property type="entry name" value="GAF"/>
    <property type="match status" value="1"/>
</dbReference>
<dbReference type="STRING" id="1188319.OYT1_00533"/>
<name>A0A2Z6G8S7_9PROT</name>